<dbReference type="GO" id="GO:0042254">
    <property type="term" value="P:ribosome biogenesis"/>
    <property type="evidence" value="ECO:0007669"/>
    <property type="project" value="UniProtKB-KW"/>
</dbReference>
<dbReference type="GO" id="GO:0005829">
    <property type="term" value="C:cytosol"/>
    <property type="evidence" value="ECO:0007669"/>
    <property type="project" value="TreeGrafter"/>
</dbReference>
<dbReference type="InterPro" id="IPR011545">
    <property type="entry name" value="DEAD/DEAH_box_helicase_dom"/>
</dbReference>
<evidence type="ECO:0000259" key="17">
    <source>
        <dbReference type="PROSITE" id="PS51195"/>
    </source>
</evidence>
<keyword evidence="10" id="KW-0694">RNA-binding</keyword>
<feature type="compositionally biased region" description="Basic and acidic residues" evidence="14">
    <location>
        <begin position="905"/>
        <end position="926"/>
    </location>
</feature>
<dbReference type="CDD" id="cd18787">
    <property type="entry name" value="SF2_C_DEAD"/>
    <property type="match status" value="1"/>
</dbReference>
<keyword evidence="11" id="KW-0539">Nucleus</keyword>
<dbReference type="SMART" id="SM00487">
    <property type="entry name" value="DEXDc"/>
    <property type="match status" value="1"/>
</dbReference>
<feature type="domain" description="Helicase ATP-binding" evidence="15">
    <location>
        <begin position="130"/>
        <end position="322"/>
    </location>
</feature>
<keyword evidence="9" id="KW-0067">ATP-binding</keyword>
<reference evidence="18" key="1">
    <citation type="submission" date="2020-11" db="EMBL/GenBank/DDBJ databases">
        <authorList>
            <consortium name="DOE Joint Genome Institute"/>
            <person name="Ahrendt S."/>
            <person name="Riley R."/>
            <person name="Andreopoulos W."/>
            <person name="Labutti K."/>
            <person name="Pangilinan J."/>
            <person name="Ruiz-Duenas F.J."/>
            <person name="Barrasa J.M."/>
            <person name="Sanchez-Garcia M."/>
            <person name="Camarero S."/>
            <person name="Miyauchi S."/>
            <person name="Serrano A."/>
            <person name="Linde D."/>
            <person name="Babiker R."/>
            <person name="Drula E."/>
            <person name="Ayuso-Fernandez I."/>
            <person name="Pacheco R."/>
            <person name="Padilla G."/>
            <person name="Ferreira P."/>
            <person name="Barriuso J."/>
            <person name="Kellner H."/>
            <person name="Castanera R."/>
            <person name="Alfaro M."/>
            <person name="Ramirez L."/>
            <person name="Pisabarro A.G."/>
            <person name="Kuo A."/>
            <person name="Tritt A."/>
            <person name="Lipzen A."/>
            <person name="He G."/>
            <person name="Yan M."/>
            <person name="Ng V."/>
            <person name="Cullen D."/>
            <person name="Martin F."/>
            <person name="Rosso M.-N."/>
            <person name="Henrissat B."/>
            <person name="Hibbett D."/>
            <person name="Martinez A.T."/>
            <person name="Grigoriev I.V."/>
        </authorList>
    </citation>
    <scope>NUCLEOTIDE SEQUENCE</scope>
    <source>
        <strain evidence="18">MF-IS2</strain>
    </source>
</reference>
<evidence type="ECO:0000256" key="7">
    <source>
        <dbReference type="ARBA" id="ARBA00022801"/>
    </source>
</evidence>
<keyword evidence="5" id="KW-0690">Ribosome biogenesis</keyword>
<dbReference type="PROSITE" id="PS00039">
    <property type="entry name" value="DEAD_ATP_HELICASE"/>
    <property type="match status" value="1"/>
</dbReference>
<evidence type="ECO:0000256" key="12">
    <source>
        <dbReference type="ARBA" id="ARBA00047984"/>
    </source>
</evidence>
<feature type="domain" description="DEAD-box RNA helicase Q" evidence="17">
    <location>
        <begin position="97"/>
        <end position="125"/>
    </location>
</feature>
<feature type="region of interest" description="Disordered" evidence="14">
    <location>
        <begin position="1"/>
        <end position="22"/>
    </location>
</feature>
<evidence type="ECO:0000256" key="14">
    <source>
        <dbReference type="SAM" id="MobiDB-lite"/>
    </source>
</evidence>
<dbReference type="PROSITE" id="PS51192">
    <property type="entry name" value="HELICASE_ATP_BIND_1"/>
    <property type="match status" value="1"/>
</dbReference>
<dbReference type="Pfam" id="PF00271">
    <property type="entry name" value="Helicase_C"/>
    <property type="match status" value="1"/>
</dbReference>
<protein>
    <recommendedName>
        <fullName evidence="4">RNA helicase</fullName>
        <ecNumber evidence="4">3.6.4.13</ecNumber>
    </recommendedName>
</protein>
<dbReference type="InterPro" id="IPR001650">
    <property type="entry name" value="Helicase_C-like"/>
</dbReference>
<evidence type="ECO:0000313" key="19">
    <source>
        <dbReference type="Proteomes" id="UP000807342"/>
    </source>
</evidence>
<dbReference type="SMART" id="SM00490">
    <property type="entry name" value="HELICc"/>
    <property type="match status" value="1"/>
</dbReference>
<dbReference type="GO" id="GO:0005730">
    <property type="term" value="C:nucleolus"/>
    <property type="evidence" value="ECO:0007669"/>
    <property type="project" value="UniProtKB-SubCell"/>
</dbReference>
<name>A0A9P5XHJ9_9AGAR</name>
<evidence type="ECO:0000256" key="8">
    <source>
        <dbReference type="ARBA" id="ARBA00022806"/>
    </source>
</evidence>
<dbReference type="AlphaFoldDB" id="A0A9P5XHJ9"/>
<dbReference type="OrthoDB" id="10261375at2759"/>
<keyword evidence="8 18" id="KW-0347">Helicase</keyword>
<dbReference type="PROSITE" id="PS51194">
    <property type="entry name" value="HELICASE_CTER"/>
    <property type="match status" value="1"/>
</dbReference>
<dbReference type="Proteomes" id="UP000807342">
    <property type="component" value="Unassembled WGS sequence"/>
</dbReference>
<dbReference type="PANTHER" id="PTHR47959:SF8">
    <property type="entry name" value="RNA HELICASE"/>
    <property type="match status" value="1"/>
</dbReference>
<keyword evidence="6" id="KW-0547">Nucleotide-binding</keyword>
<evidence type="ECO:0000256" key="13">
    <source>
        <dbReference type="PROSITE-ProRule" id="PRU00552"/>
    </source>
</evidence>
<feature type="short sequence motif" description="Q motif" evidence="13">
    <location>
        <begin position="97"/>
        <end position="125"/>
    </location>
</feature>
<evidence type="ECO:0000259" key="15">
    <source>
        <dbReference type="PROSITE" id="PS51192"/>
    </source>
</evidence>
<evidence type="ECO:0000256" key="9">
    <source>
        <dbReference type="ARBA" id="ARBA00022840"/>
    </source>
</evidence>
<dbReference type="InterPro" id="IPR012541">
    <property type="entry name" value="DBP10_C"/>
</dbReference>
<sequence>MLRKRTRFEESDSEGSVSDSSRVYNFSDDAVDISSALTGKKRKLSERPDVPEDDDDPEDFSRFIQESIAKRDIKEGTQVVRSIKGKQKVAKGEVGGGSFQSMGLHPSLLRSLTLQGYRIPTPIQRLTIPALLATPPRDLVGMARTGSGKSLAYMIPLVQRLGGRHSTTFGARALILLPTRELALQILKVGKELSRGWHSGNGDHAGDKEGENSKGQNLRWGLVVGGEGLDEQFEMITNNPDVIIATPGRLLHLIVEMNLNMTSVQYAVFDEADRLFEMGFETALTEIIHRLPPSRQTLLFSATLPKSLVEFAKAGLEDPKLVRLDAESKISSDLKMAFFSVKKAEKDACLLGLLRDVIKVPLREEKVAEETESNDKKQKGKAKYSDQITASHQTLIFAATKHHVEYLTTLLVTIGYSVSHIYGSLDQAARTYQMDQFRKGITSILVVTDVAARGIDIPVLENVVNYDFPHGARVFVHRVGRTARAGRQGWAWSFVTHTELPYLLDLQLFLARPLTSTVIDVSDQVYTQSLVLGTFEREKIDEDMEYLKSLDDVNHSLPNLRDVMKRGHTMYERSKGKASLQSYKRAKEMSKDPKWQLAGSDTGVHPVLLKGSDAVERMKVADARKTLLKAVNAFTPSETVFEVGNKVGSANAALMRQRRKALQKSAARAVISISNVPGDDNEGGDMESGNELEMADEEDIAAVFKTEKKHGFRDEEFYMSHYQKGALTEKGYSLTDGASSFAQQAQGVAFDLVGDDTVQEKKKRQLNWDKKKKKFIKGDGVGADNVKLVKTENGVRLPASYRSGRFEEWKAKSRVSLPRIGEDELQRTKSQNTGPGGHKFRHNKFSAPKPLDKLGNTYERKARQLKKKQDGPSSRGRGEDQGPSSSKRTKATKPSRYGGKSFARVKSELKTSDQIRKQRKVAENRKAKNARPGRKNRR</sequence>
<dbReference type="SUPFAM" id="SSF52540">
    <property type="entry name" value="P-loop containing nucleoside triphosphate hydrolases"/>
    <property type="match status" value="1"/>
</dbReference>
<feature type="compositionally biased region" description="Basic and acidic residues" evidence="14">
    <location>
        <begin position="858"/>
        <end position="880"/>
    </location>
</feature>
<evidence type="ECO:0000256" key="5">
    <source>
        <dbReference type="ARBA" id="ARBA00022517"/>
    </source>
</evidence>
<dbReference type="InterPro" id="IPR014014">
    <property type="entry name" value="RNA_helicase_DEAD_Q_motif"/>
</dbReference>
<evidence type="ECO:0000256" key="6">
    <source>
        <dbReference type="ARBA" id="ARBA00022741"/>
    </source>
</evidence>
<dbReference type="Gene3D" id="3.40.50.300">
    <property type="entry name" value="P-loop containing nucleotide triphosphate hydrolases"/>
    <property type="match status" value="2"/>
</dbReference>
<comment type="catalytic activity">
    <reaction evidence="12">
        <text>ATP + H2O = ADP + phosphate + H(+)</text>
        <dbReference type="Rhea" id="RHEA:13065"/>
        <dbReference type="ChEBI" id="CHEBI:15377"/>
        <dbReference type="ChEBI" id="CHEBI:15378"/>
        <dbReference type="ChEBI" id="CHEBI:30616"/>
        <dbReference type="ChEBI" id="CHEBI:43474"/>
        <dbReference type="ChEBI" id="CHEBI:456216"/>
        <dbReference type="EC" id="3.6.4.13"/>
    </reaction>
</comment>
<dbReference type="GO" id="GO:0003723">
    <property type="term" value="F:RNA binding"/>
    <property type="evidence" value="ECO:0007669"/>
    <property type="project" value="UniProtKB-KW"/>
</dbReference>
<dbReference type="PANTHER" id="PTHR47959">
    <property type="entry name" value="ATP-DEPENDENT RNA HELICASE RHLE-RELATED"/>
    <property type="match status" value="1"/>
</dbReference>
<dbReference type="EMBL" id="MU151105">
    <property type="protein sequence ID" value="KAF9450447.1"/>
    <property type="molecule type" value="Genomic_DNA"/>
</dbReference>
<evidence type="ECO:0000256" key="11">
    <source>
        <dbReference type="ARBA" id="ARBA00023242"/>
    </source>
</evidence>
<dbReference type="GO" id="GO:0005524">
    <property type="term" value="F:ATP binding"/>
    <property type="evidence" value="ECO:0007669"/>
    <property type="project" value="UniProtKB-KW"/>
</dbReference>
<comment type="similarity">
    <text evidence="3">Belongs to the DEAD box helicase family. DDX54/DBP10 subfamily.</text>
</comment>
<evidence type="ECO:0000259" key="16">
    <source>
        <dbReference type="PROSITE" id="PS51194"/>
    </source>
</evidence>
<evidence type="ECO:0000256" key="1">
    <source>
        <dbReference type="ARBA" id="ARBA00003706"/>
    </source>
</evidence>
<dbReference type="Pfam" id="PF08147">
    <property type="entry name" value="DBP10CT"/>
    <property type="match status" value="1"/>
</dbReference>
<dbReference type="Pfam" id="PF00270">
    <property type="entry name" value="DEAD"/>
    <property type="match status" value="1"/>
</dbReference>
<comment type="caution">
    <text evidence="18">The sequence shown here is derived from an EMBL/GenBank/DDBJ whole genome shotgun (WGS) entry which is preliminary data.</text>
</comment>
<evidence type="ECO:0000256" key="3">
    <source>
        <dbReference type="ARBA" id="ARBA00010379"/>
    </source>
</evidence>
<dbReference type="EC" id="3.6.4.13" evidence="4"/>
<dbReference type="GO" id="GO:0010467">
    <property type="term" value="P:gene expression"/>
    <property type="evidence" value="ECO:0007669"/>
    <property type="project" value="UniProtKB-ARBA"/>
</dbReference>
<evidence type="ECO:0000256" key="10">
    <source>
        <dbReference type="ARBA" id="ARBA00022884"/>
    </source>
</evidence>
<feature type="compositionally biased region" description="Basic residues" evidence="14">
    <location>
        <begin position="927"/>
        <end position="938"/>
    </location>
</feature>
<keyword evidence="19" id="KW-1185">Reference proteome</keyword>
<keyword evidence="7" id="KW-0378">Hydrolase</keyword>
<proteinExistence type="inferred from homology"/>
<feature type="region of interest" description="Disordered" evidence="14">
    <location>
        <begin position="38"/>
        <end position="59"/>
    </location>
</feature>
<dbReference type="InterPro" id="IPR014001">
    <property type="entry name" value="Helicase_ATP-bd"/>
</dbReference>
<dbReference type="GO" id="GO:0003724">
    <property type="term" value="F:RNA helicase activity"/>
    <property type="evidence" value="ECO:0007669"/>
    <property type="project" value="UniProtKB-EC"/>
</dbReference>
<gene>
    <name evidence="18" type="ORF">P691DRAFT_758202</name>
</gene>
<dbReference type="InterPro" id="IPR027417">
    <property type="entry name" value="P-loop_NTPase"/>
</dbReference>
<evidence type="ECO:0000313" key="18">
    <source>
        <dbReference type="EMBL" id="KAF9450447.1"/>
    </source>
</evidence>
<organism evidence="18 19">
    <name type="scientific">Macrolepiota fuliginosa MF-IS2</name>
    <dbReference type="NCBI Taxonomy" id="1400762"/>
    <lineage>
        <taxon>Eukaryota</taxon>
        <taxon>Fungi</taxon>
        <taxon>Dikarya</taxon>
        <taxon>Basidiomycota</taxon>
        <taxon>Agaricomycotina</taxon>
        <taxon>Agaricomycetes</taxon>
        <taxon>Agaricomycetidae</taxon>
        <taxon>Agaricales</taxon>
        <taxon>Agaricineae</taxon>
        <taxon>Agaricaceae</taxon>
        <taxon>Macrolepiota</taxon>
    </lineage>
</organism>
<accession>A0A9P5XHJ9</accession>
<dbReference type="PROSITE" id="PS51195">
    <property type="entry name" value="Q_MOTIF"/>
    <property type="match status" value="1"/>
</dbReference>
<feature type="region of interest" description="Disordered" evidence="14">
    <location>
        <begin position="820"/>
        <end position="938"/>
    </location>
</feature>
<evidence type="ECO:0000256" key="2">
    <source>
        <dbReference type="ARBA" id="ARBA00004123"/>
    </source>
</evidence>
<comment type="function">
    <text evidence="1">ATP-binding RNA helicase involved in the biogenesis of 60S ribosomal subunits and is required for the normal formation of 25S and 5.8S rRNAs.</text>
</comment>
<comment type="subcellular location">
    <subcellularLocation>
        <location evidence="2">Nucleus</location>
    </subcellularLocation>
</comment>
<dbReference type="GO" id="GO:0016787">
    <property type="term" value="F:hydrolase activity"/>
    <property type="evidence" value="ECO:0007669"/>
    <property type="project" value="UniProtKB-KW"/>
</dbReference>
<dbReference type="InterPro" id="IPR050079">
    <property type="entry name" value="DEAD_box_RNA_helicase"/>
</dbReference>
<dbReference type="SMART" id="SM01123">
    <property type="entry name" value="DBP10CT"/>
    <property type="match status" value="1"/>
</dbReference>
<feature type="domain" description="Helicase C-terminal" evidence="16">
    <location>
        <begin position="383"/>
        <end position="525"/>
    </location>
</feature>
<dbReference type="InterPro" id="IPR000629">
    <property type="entry name" value="RNA-helicase_DEAD-box_CS"/>
</dbReference>
<evidence type="ECO:0000256" key="4">
    <source>
        <dbReference type="ARBA" id="ARBA00012552"/>
    </source>
</evidence>